<comment type="subcellular location">
    <subcellularLocation>
        <location evidence="1 7">Cell membrane</location>
        <topology evidence="1 7">Multi-pass membrane protein</topology>
    </subcellularLocation>
</comment>
<evidence type="ECO:0000313" key="11">
    <source>
        <dbReference type="Proteomes" id="UP000431744"/>
    </source>
</evidence>
<keyword evidence="11" id="KW-1185">Reference proteome</keyword>
<organism evidence="10 11">
    <name type="scientific">Pseudoclavibacter endophyticus</name>
    <dbReference type="NCBI Taxonomy" id="1778590"/>
    <lineage>
        <taxon>Bacteria</taxon>
        <taxon>Bacillati</taxon>
        <taxon>Actinomycetota</taxon>
        <taxon>Actinomycetes</taxon>
        <taxon>Micrococcales</taxon>
        <taxon>Microbacteriaceae</taxon>
        <taxon>Pseudoclavibacter</taxon>
    </lineage>
</organism>
<sequence length="328" mass="35540">MSHVRTSEHDPVQGTQHDTDRGTQHDTPEDTPVASPKPRARSRGRSDWAEAFAPRNLTATIVAGYLPILLALLIIVLPLLWMVISSFKPNPEIITLAPTFWPQNPTVGNYEYVADRVPLGRVLMNSVITTSVGAAVKVFLAITTAYALVFINVPFKNVIFLGILVALMVPPEVSMLPNYLTIAGLGGLNTLWGIILPGLGTAFGTFLLRQQFKTLPRELIEAAELDGAGHWKRLWRIVVPVSAPTIATVALVTIVGEWNDFLWPMLITDDPNVMTLPVGLNLLRSIEGATGTYGVLMAGAVLVIVPVLVIFAALQRYIVAGLTQGAVK</sequence>
<keyword evidence="5 7" id="KW-1133">Transmembrane helix</keyword>
<dbReference type="RefSeq" id="WP_158028898.1">
    <property type="nucleotide sequence ID" value="NZ_BMHG01000001.1"/>
</dbReference>
<protein>
    <submittedName>
        <fullName evidence="10">Carbohydrate ABC transporter permease</fullName>
    </submittedName>
</protein>
<gene>
    <name evidence="10" type="ORF">F8O04_09040</name>
</gene>
<feature type="transmembrane region" description="Helical" evidence="7">
    <location>
        <begin position="191"/>
        <end position="208"/>
    </location>
</feature>
<evidence type="ECO:0000256" key="7">
    <source>
        <dbReference type="RuleBase" id="RU363032"/>
    </source>
</evidence>
<dbReference type="Proteomes" id="UP000431744">
    <property type="component" value="Unassembled WGS sequence"/>
</dbReference>
<dbReference type="AlphaFoldDB" id="A0A6H9WMB6"/>
<dbReference type="InterPro" id="IPR000515">
    <property type="entry name" value="MetI-like"/>
</dbReference>
<feature type="transmembrane region" description="Helical" evidence="7">
    <location>
        <begin position="293"/>
        <end position="314"/>
    </location>
</feature>
<evidence type="ECO:0000256" key="2">
    <source>
        <dbReference type="ARBA" id="ARBA00022448"/>
    </source>
</evidence>
<feature type="transmembrane region" description="Helical" evidence="7">
    <location>
        <begin position="234"/>
        <end position="256"/>
    </location>
</feature>
<evidence type="ECO:0000256" key="3">
    <source>
        <dbReference type="ARBA" id="ARBA00022475"/>
    </source>
</evidence>
<feature type="domain" description="ABC transmembrane type-1" evidence="9">
    <location>
        <begin position="123"/>
        <end position="314"/>
    </location>
</feature>
<evidence type="ECO:0000256" key="1">
    <source>
        <dbReference type="ARBA" id="ARBA00004651"/>
    </source>
</evidence>
<keyword evidence="6 7" id="KW-0472">Membrane</keyword>
<comment type="caution">
    <text evidence="10">The sequence shown here is derived from an EMBL/GenBank/DDBJ whole genome shotgun (WGS) entry which is preliminary data.</text>
</comment>
<dbReference type="EMBL" id="WBJY01000001">
    <property type="protein sequence ID" value="KAB1650313.1"/>
    <property type="molecule type" value="Genomic_DNA"/>
</dbReference>
<evidence type="ECO:0000256" key="6">
    <source>
        <dbReference type="ARBA" id="ARBA00023136"/>
    </source>
</evidence>
<keyword evidence="2 7" id="KW-0813">Transport</keyword>
<dbReference type="GO" id="GO:0005886">
    <property type="term" value="C:plasma membrane"/>
    <property type="evidence" value="ECO:0007669"/>
    <property type="project" value="UniProtKB-SubCell"/>
</dbReference>
<dbReference type="OrthoDB" id="2063054at2"/>
<evidence type="ECO:0000259" key="9">
    <source>
        <dbReference type="PROSITE" id="PS50928"/>
    </source>
</evidence>
<reference evidence="10 11" key="1">
    <citation type="submission" date="2019-09" db="EMBL/GenBank/DDBJ databases">
        <title>Phylogeny of genus Pseudoclavibacter and closely related genus.</title>
        <authorList>
            <person name="Li Y."/>
        </authorList>
    </citation>
    <scope>NUCLEOTIDE SEQUENCE [LARGE SCALE GENOMIC DNA]</scope>
    <source>
        <strain evidence="10 11">EGI 60007</strain>
    </source>
</reference>
<keyword evidence="4 7" id="KW-0812">Transmembrane</keyword>
<accession>A0A6H9WMB6</accession>
<feature type="transmembrane region" description="Helical" evidence="7">
    <location>
        <begin position="62"/>
        <end position="84"/>
    </location>
</feature>
<keyword evidence="3" id="KW-1003">Cell membrane</keyword>
<evidence type="ECO:0000256" key="5">
    <source>
        <dbReference type="ARBA" id="ARBA00022989"/>
    </source>
</evidence>
<name>A0A6H9WMB6_9MICO</name>
<evidence type="ECO:0000256" key="8">
    <source>
        <dbReference type="SAM" id="MobiDB-lite"/>
    </source>
</evidence>
<proteinExistence type="inferred from homology"/>
<feature type="compositionally biased region" description="Basic and acidic residues" evidence="8">
    <location>
        <begin position="1"/>
        <end position="28"/>
    </location>
</feature>
<dbReference type="PROSITE" id="PS50928">
    <property type="entry name" value="ABC_TM1"/>
    <property type="match status" value="1"/>
</dbReference>
<dbReference type="PANTHER" id="PTHR43744">
    <property type="entry name" value="ABC TRANSPORTER PERMEASE PROTEIN MG189-RELATED-RELATED"/>
    <property type="match status" value="1"/>
</dbReference>
<dbReference type="GO" id="GO:0055085">
    <property type="term" value="P:transmembrane transport"/>
    <property type="evidence" value="ECO:0007669"/>
    <property type="project" value="InterPro"/>
</dbReference>
<dbReference type="Pfam" id="PF00528">
    <property type="entry name" value="BPD_transp_1"/>
    <property type="match status" value="1"/>
</dbReference>
<feature type="region of interest" description="Disordered" evidence="8">
    <location>
        <begin position="1"/>
        <end position="46"/>
    </location>
</feature>
<dbReference type="Gene3D" id="1.10.3720.10">
    <property type="entry name" value="MetI-like"/>
    <property type="match status" value="1"/>
</dbReference>
<feature type="transmembrane region" description="Helical" evidence="7">
    <location>
        <begin position="158"/>
        <end position="179"/>
    </location>
</feature>
<dbReference type="SUPFAM" id="SSF161098">
    <property type="entry name" value="MetI-like"/>
    <property type="match status" value="1"/>
</dbReference>
<dbReference type="InterPro" id="IPR035906">
    <property type="entry name" value="MetI-like_sf"/>
</dbReference>
<dbReference type="CDD" id="cd06261">
    <property type="entry name" value="TM_PBP2"/>
    <property type="match status" value="1"/>
</dbReference>
<evidence type="ECO:0000256" key="4">
    <source>
        <dbReference type="ARBA" id="ARBA00022692"/>
    </source>
</evidence>
<evidence type="ECO:0000313" key="10">
    <source>
        <dbReference type="EMBL" id="KAB1650313.1"/>
    </source>
</evidence>
<comment type="similarity">
    <text evidence="7">Belongs to the binding-protein-dependent transport system permease family.</text>
</comment>
<feature type="transmembrane region" description="Helical" evidence="7">
    <location>
        <begin position="127"/>
        <end position="151"/>
    </location>
</feature>
<dbReference type="PANTHER" id="PTHR43744:SF13">
    <property type="entry name" value="SN-GLYCEROL-3-PHOSPHATE TRANSPORT INTEGRAL MEMBRANE PROTEIN ABC TRANSPORTER UGPE-RELATED"/>
    <property type="match status" value="1"/>
</dbReference>